<feature type="non-terminal residue" evidence="2">
    <location>
        <position position="1"/>
    </location>
</feature>
<dbReference type="EMBL" id="MBFS01002196">
    <property type="protein sequence ID" value="PVU99953.1"/>
    <property type="molecule type" value="Genomic_DNA"/>
</dbReference>
<evidence type="ECO:0000313" key="2">
    <source>
        <dbReference type="EMBL" id="PVU99953.1"/>
    </source>
</evidence>
<name>A0A2T9Z5T1_9FUNG</name>
<dbReference type="AlphaFoldDB" id="A0A2T9Z5T1"/>
<protein>
    <submittedName>
        <fullName evidence="2">Uncharacterized protein</fullName>
    </submittedName>
</protein>
<evidence type="ECO:0000256" key="1">
    <source>
        <dbReference type="SAM" id="MobiDB-lite"/>
    </source>
</evidence>
<organism evidence="2 3">
    <name type="scientific">Smittium megazygosporum</name>
    <dbReference type="NCBI Taxonomy" id="133381"/>
    <lineage>
        <taxon>Eukaryota</taxon>
        <taxon>Fungi</taxon>
        <taxon>Fungi incertae sedis</taxon>
        <taxon>Zoopagomycota</taxon>
        <taxon>Kickxellomycotina</taxon>
        <taxon>Harpellomycetes</taxon>
        <taxon>Harpellales</taxon>
        <taxon>Legeriomycetaceae</taxon>
        <taxon>Smittium</taxon>
    </lineage>
</organism>
<accession>A0A2T9Z5T1</accession>
<keyword evidence="3" id="KW-1185">Reference proteome</keyword>
<reference evidence="2 3" key="1">
    <citation type="journal article" date="2018" name="MBio">
        <title>Comparative Genomics Reveals the Core Gene Toolbox for the Fungus-Insect Symbiosis.</title>
        <authorList>
            <person name="Wang Y."/>
            <person name="Stata M."/>
            <person name="Wang W."/>
            <person name="Stajich J.E."/>
            <person name="White M.M."/>
            <person name="Moncalvo J.M."/>
        </authorList>
    </citation>
    <scope>NUCLEOTIDE SEQUENCE [LARGE SCALE GENOMIC DNA]</scope>
    <source>
        <strain evidence="2 3">SC-DP-2</strain>
    </source>
</reference>
<evidence type="ECO:0000313" key="3">
    <source>
        <dbReference type="Proteomes" id="UP000245609"/>
    </source>
</evidence>
<dbReference type="Proteomes" id="UP000245609">
    <property type="component" value="Unassembled WGS sequence"/>
</dbReference>
<gene>
    <name evidence="2" type="ORF">BB560_005427</name>
</gene>
<sequence length="302" mass="34484">EAPASIIVIKIDLAKNQLGINLDQFGDHFEEVVDTIADKLPKHQVSISIDQKTKNIFISFQTKSFFEEFRKNEKIEFQNNTINSLIFIKQNLRGIPIFNLIKGIKTQLSPLGKMIEFPVLEIKQGIPLSNYAIIIMEAKIHEKLPTFIKIYEASLRKLNNARYQVNDETNKKSSPEPEITRKINPNNDYKFITVGKNEKPTKTQNKRLIITEITKANETIENSWNITALSEHKGSTSNTRNLKQIQLSSTAETAEKYIVQSCQVNFTNNKIKESETENKLKQLNSSPSNNTNANSETILPEY</sequence>
<comment type="caution">
    <text evidence="2">The sequence shown here is derived from an EMBL/GenBank/DDBJ whole genome shotgun (WGS) entry which is preliminary data.</text>
</comment>
<feature type="compositionally biased region" description="Low complexity" evidence="1">
    <location>
        <begin position="284"/>
        <end position="295"/>
    </location>
</feature>
<proteinExistence type="predicted"/>
<feature type="region of interest" description="Disordered" evidence="1">
    <location>
        <begin position="278"/>
        <end position="302"/>
    </location>
</feature>